<keyword evidence="1" id="KW-1133">Transmembrane helix</keyword>
<accession>A0A818WD20</accession>
<evidence type="ECO:0000313" key="3">
    <source>
        <dbReference type="Proteomes" id="UP000663874"/>
    </source>
</evidence>
<dbReference type="EMBL" id="CAJOBE010001204">
    <property type="protein sequence ID" value="CAF3723829.1"/>
    <property type="molecule type" value="Genomic_DNA"/>
</dbReference>
<dbReference type="AlphaFoldDB" id="A0A818WD20"/>
<keyword evidence="1" id="KW-0812">Transmembrane</keyword>
<protein>
    <recommendedName>
        <fullName evidence="4">G protein-coupled receptor</fullName>
    </recommendedName>
</protein>
<evidence type="ECO:0000313" key="2">
    <source>
        <dbReference type="EMBL" id="CAF3723829.1"/>
    </source>
</evidence>
<feature type="transmembrane region" description="Helical" evidence="1">
    <location>
        <begin position="267"/>
        <end position="290"/>
    </location>
</feature>
<feature type="transmembrane region" description="Helical" evidence="1">
    <location>
        <begin position="162"/>
        <end position="183"/>
    </location>
</feature>
<reference evidence="2" key="1">
    <citation type="submission" date="2021-02" db="EMBL/GenBank/DDBJ databases">
        <authorList>
            <person name="Nowell W R."/>
        </authorList>
    </citation>
    <scope>NUCLEOTIDE SEQUENCE</scope>
</reference>
<name>A0A818WD20_9BILA</name>
<gene>
    <name evidence="2" type="ORF">FNK824_LOCUS10643</name>
</gene>
<feature type="transmembrane region" description="Helical" evidence="1">
    <location>
        <begin position="221"/>
        <end position="242"/>
    </location>
</feature>
<organism evidence="2 3">
    <name type="scientific">Rotaria sordida</name>
    <dbReference type="NCBI Taxonomy" id="392033"/>
    <lineage>
        <taxon>Eukaryota</taxon>
        <taxon>Metazoa</taxon>
        <taxon>Spiralia</taxon>
        <taxon>Gnathifera</taxon>
        <taxon>Rotifera</taxon>
        <taxon>Eurotatoria</taxon>
        <taxon>Bdelloidea</taxon>
        <taxon>Philodinida</taxon>
        <taxon>Philodinidae</taxon>
        <taxon>Rotaria</taxon>
    </lineage>
</organism>
<feature type="transmembrane region" description="Helical" evidence="1">
    <location>
        <begin position="302"/>
        <end position="325"/>
    </location>
</feature>
<evidence type="ECO:0000256" key="1">
    <source>
        <dbReference type="SAM" id="Phobius"/>
    </source>
</evidence>
<evidence type="ECO:0008006" key="4">
    <source>
        <dbReference type="Google" id="ProtNLM"/>
    </source>
</evidence>
<keyword evidence="1" id="KW-0472">Membrane</keyword>
<dbReference type="Proteomes" id="UP000663874">
    <property type="component" value="Unassembled WGS sequence"/>
</dbReference>
<proteinExistence type="predicted"/>
<sequence length="388" mass="44492">MTNTFLSTSKRSDVADMFAAYNRTEHKLDGEDKEGEVSIGYTFIIKNINGYRRALDISDISERPNTEYGSSSTSSSYGYSDIPLISNARRCPSIFLIMNVQPIDTSPSLPSRSSFCSVRLYDANISAISGYIWGWSIVSIALERMLVECYNYSIFDSRKRSFIISTLIFIICPLTTIPGIFTVKKLPTDKFYSKFNKLLTPVACVNYTPIGYIIYKVIFSIHFYGTLLSYILLCLGVFVHLLRHRQLIAPNYTTLQNIRLILRNHRYFFIPLSVSLFCSMPMLVIFEIMTCSKVSKLESLPYLTLVFGNVFGLLPQSFTFFYYIYPANVYMVAFWNDSPIGRCLRKLKKNIIKIGQQLKTTPLMSIRLPQLLHRETVIVEHEVTETKL</sequence>
<comment type="caution">
    <text evidence="2">The sequence shown here is derived from an EMBL/GenBank/DDBJ whole genome shotgun (WGS) entry which is preliminary data.</text>
</comment>